<dbReference type="GeneID" id="15804513"/>
<protein>
    <submittedName>
        <fullName evidence="13">P-type ATPase family member protein</fullName>
        <ecNumber evidence="13">3.6.3.8</ecNumber>
    </submittedName>
</protein>
<keyword evidence="5" id="KW-0547">Nucleotide-binding</keyword>
<dbReference type="VEuPathDB" id="PiroplasmaDB:BEWA_014370"/>
<feature type="transmembrane region" description="Helical" evidence="11">
    <location>
        <begin position="1382"/>
        <end position="1404"/>
    </location>
</feature>
<evidence type="ECO:0000256" key="7">
    <source>
        <dbReference type="ARBA" id="ARBA00022842"/>
    </source>
</evidence>
<dbReference type="RefSeq" id="XP_004832330.1">
    <property type="nucleotide sequence ID" value="XM_004832273.1"/>
</dbReference>
<dbReference type="NCBIfam" id="TIGR01494">
    <property type="entry name" value="ATPase_P-type"/>
    <property type="match status" value="1"/>
</dbReference>
<evidence type="ECO:0000256" key="5">
    <source>
        <dbReference type="ARBA" id="ARBA00022741"/>
    </source>
</evidence>
<dbReference type="SUPFAM" id="SSF81660">
    <property type="entry name" value="Metal cation-transporting ATPase, ATP-binding domain N"/>
    <property type="match status" value="1"/>
</dbReference>
<evidence type="ECO:0000256" key="6">
    <source>
        <dbReference type="ARBA" id="ARBA00022840"/>
    </source>
</evidence>
<dbReference type="GO" id="GO:0005789">
    <property type="term" value="C:endoplasmic reticulum membrane"/>
    <property type="evidence" value="ECO:0007669"/>
    <property type="project" value="TreeGrafter"/>
</dbReference>
<name>L1LCJ5_THEEQ</name>
<comment type="caution">
    <text evidence="13">The sequence shown here is derived from an EMBL/GenBank/DDBJ whole genome shotgun (WGS) entry which is preliminary data.</text>
</comment>
<dbReference type="KEGG" id="beq:BEWA_014370"/>
<evidence type="ECO:0000313" key="13">
    <source>
        <dbReference type="EMBL" id="EKX72878.1"/>
    </source>
</evidence>
<feature type="domain" description="P-type ATPase A" evidence="12">
    <location>
        <begin position="312"/>
        <end position="439"/>
    </location>
</feature>
<dbReference type="InterPro" id="IPR008250">
    <property type="entry name" value="ATPase_P-typ_transduc_dom_A_sf"/>
</dbReference>
<dbReference type="GO" id="GO:0016887">
    <property type="term" value="F:ATP hydrolysis activity"/>
    <property type="evidence" value="ECO:0007669"/>
    <property type="project" value="InterPro"/>
</dbReference>
<feature type="transmembrane region" description="Helical" evidence="11">
    <location>
        <begin position="1341"/>
        <end position="1362"/>
    </location>
</feature>
<organism evidence="13 14">
    <name type="scientific">Theileria equi strain WA</name>
    <dbReference type="NCBI Taxonomy" id="1537102"/>
    <lineage>
        <taxon>Eukaryota</taxon>
        <taxon>Sar</taxon>
        <taxon>Alveolata</taxon>
        <taxon>Apicomplexa</taxon>
        <taxon>Aconoidasida</taxon>
        <taxon>Piroplasmida</taxon>
        <taxon>Theileriidae</taxon>
        <taxon>Theileria</taxon>
    </lineage>
</organism>
<dbReference type="InterPro" id="IPR023298">
    <property type="entry name" value="ATPase_P-typ_TM_dom_sf"/>
</dbReference>
<feature type="transmembrane region" description="Helical" evidence="11">
    <location>
        <begin position="493"/>
        <end position="513"/>
    </location>
</feature>
<dbReference type="GO" id="GO:0015662">
    <property type="term" value="F:P-type ion transporter activity"/>
    <property type="evidence" value="ECO:0007669"/>
    <property type="project" value="TreeGrafter"/>
</dbReference>
<evidence type="ECO:0000256" key="1">
    <source>
        <dbReference type="ARBA" id="ARBA00004141"/>
    </source>
</evidence>
<keyword evidence="6" id="KW-0067">ATP-binding</keyword>
<feature type="transmembrane region" description="Helical" evidence="11">
    <location>
        <begin position="278"/>
        <end position="296"/>
    </location>
</feature>
<feature type="transmembrane region" description="Helical" evidence="11">
    <location>
        <begin position="17"/>
        <end position="36"/>
    </location>
</feature>
<dbReference type="InterPro" id="IPR001757">
    <property type="entry name" value="P_typ_ATPase"/>
</dbReference>
<dbReference type="STRING" id="1537102.L1LCJ5"/>
<dbReference type="PRINTS" id="PR00119">
    <property type="entry name" value="CATATPASE"/>
</dbReference>
<gene>
    <name evidence="13" type="ORF">BEWA_014370</name>
</gene>
<dbReference type="Pfam" id="PF00122">
    <property type="entry name" value="E1-E2_ATPase"/>
    <property type="match status" value="1"/>
</dbReference>
<comment type="similarity">
    <text evidence="2">Belongs to the cation transport ATPase (P-type) (TC 3.A.3) family. Type V subfamily.</text>
</comment>
<dbReference type="GO" id="GO:0006874">
    <property type="term" value="P:intracellular calcium ion homeostasis"/>
    <property type="evidence" value="ECO:0007669"/>
    <property type="project" value="TreeGrafter"/>
</dbReference>
<keyword evidence="4" id="KW-0479">Metal-binding</keyword>
<keyword evidence="9 11" id="KW-1133">Transmembrane helix</keyword>
<feature type="transmembrane region" description="Helical" evidence="11">
    <location>
        <begin position="1454"/>
        <end position="1472"/>
    </location>
</feature>
<dbReference type="InterPro" id="IPR006544">
    <property type="entry name" value="P-type_TPase_V"/>
</dbReference>
<sequence>MVEVKLLRTAYSYRNKAFVYVNSLPVCLLALLSSLFQRDSLVRVKTSFFHLLLVNEVIKEDSLGISVRNLSPSVVAQFFDSLTSNERLYLLSVFLTLVVLLALVLSIWILPLRLLIFYSKCGHREGTLGFYTFILDKATHVFVHQVQDKTKAVNEPKRTVEDALLAIERSRLSIYYMHDHKKFLLDKTTHRFKPVEHIDRIDVSSLSDWTGLSTKEVLSPPKSGLESNLSICSDLYGPNDYEIPKCNFWKMLMDAFLAPFFQFQLITTLLWILDDYLYYSLISIASMVIIEVQMVYKRIMEYDRINAMRLPPSRLHVYRDSKWVTVLSTDVFPGDIILIYGESGSTPTLAPADSLILSGEVVVDESILTGESIPQFKSAADPSNKALDLRNSTIFAGTSIVLSRPGSADWNGIKAGKAGCICLVLRTGFESYQGRLVHAITHSGERVTASTAEGWCFLGILLMFAISACIVVFKRAQSSSMKKLLLVSSRILVSVIPPEFPVTLSMAVTIAIVQLRRKGLYCTEPFRLPFAGILDVCAFDKTGTLSEDSMSVVGVFSDPETLNNKDTLTKKLPISSAMVIGGCHSLNKVGNSIVGDPMEKASFEFFGFNLLPDGSSVESLPSMVYDKSGESSLRIKIIRRWQFTSELGRMAVIANISGKSTLWSRDSDFFSNLEDLSSLSFQESFDGESVLLCKGSPDHIRKLLRDVPPYYDHVCQQLTIKGLRVLTLAYKRLYDIPNETLLAIDRTLIEKDLEFSGFLALEAPIKSSCLPCMRRLNGHKLIMITGDNVLTACHVAGVTEIADRSESFVKTRKYAPISKPKVSGTSTPNKCPFPVTGESPEKCPFQSKGMVESPSRCPISKFSQESGYKPAIERCPLYRKKPSGASPKLSDTAGCPFPIKSKGLESKCPISKGDSKDPESYKEFFDKCPISKPTATGMEVCPLYQQYVGKDSKCPVSHSSDKLPIGGKCPLSARSVDTQPLSEIKCPITKTKQAFKRLFGAVSMALKPRNMENLIKYGKNGEAPDFGDFAILTFVNGSFVWKKRNGENVFSISNNSDILFEMSYLLKVYRLCLTGPTLDSLLKASSQDASTEDSGLKISQQDVSKIILNCTVFARMSPQQKEFIIQTFKNAGKIIAMCGDGTNDIAALKVAHVGLSLLNNPLKKNKRVEPPTSVLKASPAKPQSVTQRKLNFPTGVKKSTNSPAHRLTTPDYRNVVLKDRYKSLASELDDEMPQLKLGEASIASPFTYHKGDVYCVPTLVKSGRCALSNVVMLYKLMGINSLMSAMGMSILALDGVNFSDAQTTLYSLLYTYLVIALSKSKPSDETTTKKPAKSIFSPSHFMSLSFQLVIHGTVLLYTWNLGKGFRSPDYVGDLDAKFEPNIVNTLVFYICFAVNLSSFISNYIDYPYMEPLENNAFVYKPILGSFLILAIFLTDILPPISDFFSLVPIPNHLLRAKVIALITLDVSASYIISKFFNNLS</sequence>
<dbReference type="GO" id="GO:0005524">
    <property type="term" value="F:ATP binding"/>
    <property type="evidence" value="ECO:0007669"/>
    <property type="project" value="UniProtKB-KW"/>
</dbReference>
<evidence type="ECO:0000256" key="4">
    <source>
        <dbReference type="ARBA" id="ARBA00022723"/>
    </source>
</evidence>
<dbReference type="SUPFAM" id="SSF56784">
    <property type="entry name" value="HAD-like"/>
    <property type="match status" value="1"/>
</dbReference>
<evidence type="ECO:0000256" key="8">
    <source>
        <dbReference type="ARBA" id="ARBA00022967"/>
    </source>
</evidence>
<dbReference type="SUPFAM" id="SSF81665">
    <property type="entry name" value="Calcium ATPase, transmembrane domain M"/>
    <property type="match status" value="1"/>
</dbReference>
<proteinExistence type="inferred from homology"/>
<dbReference type="SUPFAM" id="SSF81653">
    <property type="entry name" value="Calcium ATPase, transduction domain A"/>
    <property type="match status" value="1"/>
</dbReference>
<dbReference type="InterPro" id="IPR023299">
    <property type="entry name" value="ATPase_P-typ_cyto_dom_N"/>
</dbReference>
<feature type="transmembrane region" description="Helical" evidence="11">
    <location>
        <begin position="88"/>
        <end position="110"/>
    </location>
</feature>
<dbReference type="GO" id="GO:0019829">
    <property type="term" value="F:ATPase-coupled monoatomic cation transmembrane transporter activity"/>
    <property type="evidence" value="ECO:0007669"/>
    <property type="project" value="TreeGrafter"/>
</dbReference>
<feature type="transmembrane region" description="Helical" evidence="11">
    <location>
        <begin position="251"/>
        <end position="272"/>
    </location>
</feature>
<comment type="subcellular location">
    <subcellularLocation>
        <location evidence="1">Membrane</location>
        <topology evidence="1">Multi-pass membrane protein</topology>
    </subcellularLocation>
</comment>
<dbReference type="PANTHER" id="PTHR45630">
    <property type="entry name" value="CATION-TRANSPORTING ATPASE-RELATED"/>
    <property type="match status" value="1"/>
</dbReference>
<dbReference type="InterPro" id="IPR023214">
    <property type="entry name" value="HAD_sf"/>
</dbReference>
<dbReference type="OrthoDB" id="48943at2759"/>
<evidence type="ECO:0000256" key="10">
    <source>
        <dbReference type="ARBA" id="ARBA00023136"/>
    </source>
</evidence>
<dbReference type="Gene3D" id="3.40.1110.10">
    <property type="entry name" value="Calcium-transporting ATPase, cytoplasmic domain N"/>
    <property type="match status" value="1"/>
</dbReference>
<keyword evidence="10 11" id="KW-0472">Membrane</keyword>
<feature type="transmembrane region" description="Helical" evidence="11">
    <location>
        <begin position="1416"/>
        <end position="1434"/>
    </location>
</feature>
<evidence type="ECO:0000256" key="11">
    <source>
        <dbReference type="SAM" id="Phobius"/>
    </source>
</evidence>
<dbReference type="PANTHER" id="PTHR45630:SF7">
    <property type="entry name" value="ENDOPLASMIC RETICULUM TRANSMEMBRANE HELIX TRANSLOCASE"/>
    <property type="match status" value="1"/>
</dbReference>
<dbReference type="InterPro" id="IPR036412">
    <property type="entry name" value="HAD-like_sf"/>
</dbReference>
<dbReference type="EC" id="3.6.3.8" evidence="13"/>
<keyword evidence="3 11" id="KW-0812">Transmembrane</keyword>
<evidence type="ECO:0000259" key="12">
    <source>
        <dbReference type="Pfam" id="PF00122"/>
    </source>
</evidence>
<feature type="transmembrane region" description="Helical" evidence="11">
    <location>
        <begin position="455"/>
        <end position="473"/>
    </location>
</feature>
<dbReference type="InterPro" id="IPR059000">
    <property type="entry name" value="ATPase_P-type_domA"/>
</dbReference>
<keyword evidence="8" id="KW-1278">Translocase</keyword>
<evidence type="ECO:0000256" key="3">
    <source>
        <dbReference type="ARBA" id="ARBA00022692"/>
    </source>
</evidence>
<keyword evidence="7" id="KW-0460">Magnesium</keyword>
<accession>L1LCJ5</accession>
<keyword evidence="14" id="KW-1185">Reference proteome</keyword>
<dbReference type="GO" id="GO:0046872">
    <property type="term" value="F:metal ion binding"/>
    <property type="evidence" value="ECO:0007669"/>
    <property type="project" value="UniProtKB-KW"/>
</dbReference>
<evidence type="ECO:0000313" key="14">
    <source>
        <dbReference type="Proteomes" id="UP000031512"/>
    </source>
</evidence>
<dbReference type="Proteomes" id="UP000031512">
    <property type="component" value="Unassembled WGS sequence"/>
</dbReference>
<evidence type="ECO:0000256" key="2">
    <source>
        <dbReference type="ARBA" id="ARBA00006000"/>
    </source>
</evidence>
<feature type="transmembrane region" description="Helical" evidence="11">
    <location>
        <begin position="1271"/>
        <end position="1292"/>
    </location>
</feature>
<reference evidence="13 14" key="1">
    <citation type="journal article" date="2012" name="BMC Genomics">
        <title>Comparative genomic analysis and phylogenetic position of Theileria equi.</title>
        <authorList>
            <person name="Kappmeyer L.S."/>
            <person name="Thiagarajan M."/>
            <person name="Herndon D.R."/>
            <person name="Ramsay J.D."/>
            <person name="Caler E."/>
            <person name="Djikeng A."/>
            <person name="Gillespie J.J."/>
            <person name="Lau A.O."/>
            <person name="Roalson E.H."/>
            <person name="Silva J.C."/>
            <person name="Silva M.G."/>
            <person name="Suarez C.E."/>
            <person name="Ueti M.W."/>
            <person name="Nene V.M."/>
            <person name="Mealey R.H."/>
            <person name="Knowles D.P."/>
            <person name="Brayton K.A."/>
        </authorList>
    </citation>
    <scope>NUCLEOTIDE SEQUENCE [LARGE SCALE GENOMIC DNA]</scope>
    <source>
        <strain evidence="13 14">WA</strain>
    </source>
</reference>
<dbReference type="eggNOG" id="KOG0209">
    <property type="taxonomic scope" value="Eukaryota"/>
</dbReference>
<dbReference type="Gene3D" id="3.40.50.1000">
    <property type="entry name" value="HAD superfamily/HAD-like"/>
    <property type="match status" value="1"/>
</dbReference>
<dbReference type="EMBL" id="ACOU01000004">
    <property type="protein sequence ID" value="EKX72878.1"/>
    <property type="molecule type" value="Genomic_DNA"/>
</dbReference>
<dbReference type="Gene3D" id="2.70.150.10">
    <property type="entry name" value="Calcium-transporting ATPase, cytoplasmic transduction domain A"/>
    <property type="match status" value="1"/>
</dbReference>
<feature type="transmembrane region" description="Helical" evidence="11">
    <location>
        <begin position="1304"/>
        <end position="1320"/>
    </location>
</feature>
<evidence type="ECO:0000256" key="9">
    <source>
        <dbReference type="ARBA" id="ARBA00022989"/>
    </source>
</evidence>
<keyword evidence="13" id="KW-0378">Hydrolase</keyword>